<dbReference type="PANTHER" id="PTHR12472">
    <property type="entry name" value="RAB3-GAP REGULATORY DOMAIN"/>
    <property type="match status" value="1"/>
</dbReference>
<evidence type="ECO:0000313" key="9">
    <source>
        <dbReference type="Proteomes" id="UP000659654"/>
    </source>
</evidence>
<protein>
    <submittedName>
        <fullName evidence="8">(pine wood nematode) hypothetical protein</fullName>
    </submittedName>
</protein>
<gene>
    <name evidence="8" type="ORF">BXYJ_LOCUS2179</name>
</gene>
<organism evidence="8 9">
    <name type="scientific">Bursaphelenchus xylophilus</name>
    <name type="common">Pinewood nematode worm</name>
    <name type="synonym">Aphelenchoides xylophilus</name>
    <dbReference type="NCBI Taxonomy" id="6326"/>
    <lineage>
        <taxon>Eukaryota</taxon>
        <taxon>Metazoa</taxon>
        <taxon>Ecdysozoa</taxon>
        <taxon>Nematoda</taxon>
        <taxon>Chromadorea</taxon>
        <taxon>Rhabditida</taxon>
        <taxon>Tylenchina</taxon>
        <taxon>Tylenchomorpha</taxon>
        <taxon>Aphelenchoidea</taxon>
        <taxon>Aphelenchoididae</taxon>
        <taxon>Bursaphelenchus</taxon>
    </lineage>
</organism>
<feature type="domain" description="Rab3GAP regulatory subunit C-terminal" evidence="7">
    <location>
        <begin position="857"/>
        <end position="1308"/>
    </location>
</feature>
<evidence type="ECO:0000256" key="1">
    <source>
        <dbReference type="ARBA" id="ARBA00004496"/>
    </source>
</evidence>
<dbReference type="Pfam" id="PF14655">
    <property type="entry name" value="RAB3GAP2_N"/>
    <property type="match status" value="1"/>
</dbReference>
<dbReference type="InterPro" id="IPR032839">
    <property type="entry name" value="RAB3GAP_N"/>
</dbReference>
<dbReference type="GO" id="GO:0005737">
    <property type="term" value="C:cytoplasm"/>
    <property type="evidence" value="ECO:0007669"/>
    <property type="project" value="UniProtKB-SubCell"/>
</dbReference>
<evidence type="ECO:0000313" key="8">
    <source>
        <dbReference type="EMBL" id="CAD5210939.1"/>
    </source>
</evidence>
<evidence type="ECO:0000256" key="2">
    <source>
        <dbReference type="ARBA" id="ARBA00008153"/>
    </source>
</evidence>
<evidence type="ECO:0000259" key="7">
    <source>
        <dbReference type="Pfam" id="PF14656"/>
    </source>
</evidence>
<dbReference type="Proteomes" id="UP000582659">
    <property type="component" value="Unassembled WGS sequence"/>
</dbReference>
<evidence type="ECO:0000256" key="4">
    <source>
        <dbReference type="ARBA" id="ARBA00022490"/>
    </source>
</evidence>
<comment type="similarity">
    <text evidence="2">Belongs to the Rab3-GAP regulatory subunit family.</text>
</comment>
<feature type="compositionally biased region" description="Basic and acidic residues" evidence="5">
    <location>
        <begin position="909"/>
        <end position="921"/>
    </location>
</feature>
<feature type="compositionally biased region" description="Acidic residues" evidence="5">
    <location>
        <begin position="49"/>
        <end position="66"/>
    </location>
</feature>
<dbReference type="InterPro" id="IPR026059">
    <property type="entry name" value="Rab3GAP2"/>
</dbReference>
<dbReference type="InterPro" id="IPR029257">
    <property type="entry name" value="RAB3GAP2_C"/>
</dbReference>
<dbReference type="PANTHER" id="PTHR12472:SF0">
    <property type="entry name" value="RAB3 GTPASE-ACTIVATING PROTEIN NON-CATALYTIC SUBUNIT"/>
    <property type="match status" value="1"/>
</dbReference>
<feature type="domain" description="Rab3-GAP regulatory subunit N-terminal" evidence="6">
    <location>
        <begin position="95"/>
        <end position="495"/>
    </location>
</feature>
<dbReference type="OrthoDB" id="2019917at2759"/>
<dbReference type="Proteomes" id="UP000659654">
    <property type="component" value="Unassembled WGS sequence"/>
</dbReference>
<reference evidence="8" key="1">
    <citation type="submission" date="2020-09" db="EMBL/GenBank/DDBJ databases">
        <authorList>
            <person name="Kikuchi T."/>
        </authorList>
    </citation>
    <scope>NUCLEOTIDE SEQUENCE</scope>
    <source>
        <strain evidence="8">Ka4C1</strain>
    </source>
</reference>
<proteinExistence type="inferred from homology"/>
<evidence type="ECO:0000256" key="5">
    <source>
        <dbReference type="SAM" id="MobiDB-lite"/>
    </source>
</evidence>
<name>A0A811K7A9_BURXY</name>
<keyword evidence="3" id="KW-0343">GTPase activation</keyword>
<evidence type="ECO:0000259" key="6">
    <source>
        <dbReference type="Pfam" id="PF14655"/>
    </source>
</evidence>
<dbReference type="EMBL" id="CAJFDI010000001">
    <property type="protein sequence ID" value="CAD5210939.1"/>
    <property type="molecule type" value="Genomic_DNA"/>
</dbReference>
<dbReference type="EMBL" id="CAJFCV020000001">
    <property type="protein sequence ID" value="CAG9087318.1"/>
    <property type="molecule type" value="Genomic_DNA"/>
</dbReference>
<keyword evidence="4" id="KW-0963">Cytoplasm</keyword>
<feature type="region of interest" description="Disordered" evidence="5">
    <location>
        <begin position="909"/>
        <end position="931"/>
    </location>
</feature>
<dbReference type="GO" id="GO:0005096">
    <property type="term" value="F:GTPase activator activity"/>
    <property type="evidence" value="ECO:0007669"/>
    <property type="project" value="UniProtKB-KW"/>
</dbReference>
<dbReference type="Pfam" id="PF14656">
    <property type="entry name" value="RAB3GAP2_C"/>
    <property type="match status" value="1"/>
</dbReference>
<feature type="region of interest" description="Disordered" evidence="5">
    <location>
        <begin position="20"/>
        <end position="85"/>
    </location>
</feature>
<comment type="caution">
    <text evidence="8">The sequence shown here is derived from an EMBL/GenBank/DDBJ whole genome shotgun (WGS) entry which is preliminary data.</text>
</comment>
<feature type="compositionally biased region" description="Acidic residues" evidence="5">
    <location>
        <begin position="922"/>
        <end position="931"/>
    </location>
</feature>
<accession>A0A811K7A9</accession>
<evidence type="ECO:0000256" key="3">
    <source>
        <dbReference type="ARBA" id="ARBA00022468"/>
    </source>
</evidence>
<comment type="subcellular location">
    <subcellularLocation>
        <location evidence="1">Cytoplasm</location>
    </subcellularLocation>
</comment>
<sequence length="1410" mass="161541">MSCALKNFFRFSSEQINQIDKFLDEDPPVSSAKGSPSNRKGKPSSLLTPDDEDLLENNSEGEDIDDNGDKWPNWEPDSSEFSENDAKLSSVESKWLRNCMIASSANLEVIVIGAVQRFVVLERSEKDEKLRVLSWVRMNMQAHKDAFITAIEVISLASTRKTEASTVDWHCLAVACSSGYVHFYTDRGVEILYEKFSAYPIRELRFGPSVYEGQQGLSAMSMGRVYIVEGMSLFHGLRHARNEIARGEKTFEEICNSYSFISHAVQLDYLKQPSYFQLLNVSRPEDFDRYFGASLSDYGEKARLTKSGASNYMNLFCATNSSYAAFLSHDKETEGTNILHEAYHTIAAQMPSFGFRSLLGIGVSKKDGPQKDSVADAKLGNADVLARLVDPGRKCEATVVAPRNWNLMAISDGTARVLLLDTKYRTVVRIWKGYRNARCGFIESASSDLGINKRNRTKTLFLVIFAPKRGLLEIWSMQNGPRVAAFNVDPKGRLLSIPSSRDSTLMGPSEKQLSGPYNDVTVVFLSSNGTAQRIQVPFYLSAMDSTVSQMHDDNLLKDFSHCELNENGKLHVEKALETVKSLKSTQSRIKFVDKLIENSEAWKVSTDQLLDFLSGIKEFDHGLKAYSEALIRLLDVYFISVRTPVEERPSGASYDTLVQDLGISVDEYNEFSLDIILDTQRKQDPFEKCTFSEFRQMFRLNNMVEAKWLVTAEADEKFLARILLQKVLFLRKDDVIGSIQTISEKLNLDLKLLANLFISVWLSEWNINPWVLLDNANVVMSYFKDHLHDVKINHLAESYAIKSENPEASLSLMLVTRFVDGMVRLMSDESVEFENMDETTNSWYLMTKNLVANTLLSRLDEELRPSLEKLTSKGFGYYREQIGQWAASNNIPVDLLVRALRENKKIKIGGEDEKDGENKVEEEMEKEEDEQMEEEYAKDFKILKRLQEIFPESFNRDLCLCDCVWESASTWFKDENNRKINSLSQSMSYLSAISSSPRLRHGLAFILWDTFIRSPFQKLTQMIVESHGKPLKERLLKRDVFVTESELLEFVKAIRNLLNVLQKSVVDLDYAPHLQLQYEEFLEDYLESFKIKKNRKHTLAELVSGQTPVNYHLVLHHLHLAIIIELQIALGLPVRLEQVFDGIMHRAFFEPLHSHPLIPMSDTDDRNKERRQKFLEEIVTAIGVETSQEYYEKWELINQLAKEWSLDQDLLRIKEVKMFYEYGFDREAEKLKASVGKQKQLAFEMIPLALGRFKALLDSNDELKQKAQRKLRPGSWEYLRVLSDQFLPTFEVSVDKTHSLMRTVSNLLNYNLSGSQNKNVMEKKMISDICDFLQSLKPDDQFLSWFGFKTCENLRLFEEGEDLWIRLVFGSLLGVLSSDSLKGPTRVPYYIYTSGRLYVALELLVNLSTF</sequence>
<keyword evidence="9" id="KW-1185">Reference proteome</keyword>